<gene>
    <name evidence="1" type="ORF">OJAV_G00052120</name>
</gene>
<organism evidence="1 2">
    <name type="scientific">Oryzias javanicus</name>
    <name type="common">Javanese ricefish</name>
    <name type="synonym">Aplocheilus javanicus</name>
    <dbReference type="NCBI Taxonomy" id="123683"/>
    <lineage>
        <taxon>Eukaryota</taxon>
        <taxon>Metazoa</taxon>
        <taxon>Chordata</taxon>
        <taxon>Craniata</taxon>
        <taxon>Vertebrata</taxon>
        <taxon>Euteleostomi</taxon>
        <taxon>Actinopterygii</taxon>
        <taxon>Neopterygii</taxon>
        <taxon>Teleostei</taxon>
        <taxon>Neoteleostei</taxon>
        <taxon>Acanthomorphata</taxon>
        <taxon>Ovalentaria</taxon>
        <taxon>Atherinomorphae</taxon>
        <taxon>Beloniformes</taxon>
        <taxon>Adrianichthyidae</taxon>
        <taxon>Oryziinae</taxon>
        <taxon>Oryzias</taxon>
    </lineage>
</organism>
<accession>A0A3S2N1L5</accession>
<proteinExistence type="predicted"/>
<dbReference type="AlphaFoldDB" id="A0A3S2N1L5"/>
<evidence type="ECO:0000313" key="2">
    <source>
        <dbReference type="Proteomes" id="UP000283210"/>
    </source>
</evidence>
<dbReference type="Proteomes" id="UP000283210">
    <property type="component" value="Chromosome 6"/>
</dbReference>
<evidence type="ECO:0000313" key="1">
    <source>
        <dbReference type="EMBL" id="RVE71464.1"/>
    </source>
</evidence>
<dbReference type="EMBL" id="CM012442">
    <property type="protein sequence ID" value="RVE71464.1"/>
    <property type="molecule type" value="Genomic_DNA"/>
</dbReference>
<sequence length="80" mass="9071">MIYSILLFKNREKLRFALAGSWNKALITAIVGDDSVFKVKAQIKAGASQFVKSFRNWTLCLSEPEYWTSYTTSLEMLSVG</sequence>
<reference evidence="1 2" key="1">
    <citation type="submission" date="2018-11" db="EMBL/GenBank/DDBJ databases">
        <authorList>
            <person name="Lopez-Roques C."/>
            <person name="Donnadieu C."/>
            <person name="Bouchez O."/>
            <person name="Klopp C."/>
            <person name="Cabau C."/>
            <person name="Zahm M."/>
        </authorList>
    </citation>
    <scope>NUCLEOTIDE SEQUENCE [LARGE SCALE GENOMIC DNA]</scope>
    <source>
        <strain evidence="1">RS831</strain>
        <tissue evidence="1">Whole body</tissue>
    </source>
</reference>
<keyword evidence="2" id="KW-1185">Reference proteome</keyword>
<reference evidence="1 2" key="2">
    <citation type="submission" date="2019-01" db="EMBL/GenBank/DDBJ databases">
        <title>A chromosome length genome reference of the Java medaka (oryzias javanicus).</title>
        <authorList>
            <person name="Herpin A."/>
            <person name="Takehana Y."/>
            <person name="Naruse K."/>
            <person name="Ansai S."/>
            <person name="Kawaguchi M."/>
        </authorList>
    </citation>
    <scope>NUCLEOTIDE SEQUENCE [LARGE SCALE GENOMIC DNA]</scope>
    <source>
        <strain evidence="1">RS831</strain>
        <tissue evidence="1">Whole body</tissue>
    </source>
</reference>
<protein>
    <submittedName>
        <fullName evidence="1">Uncharacterized protein</fullName>
    </submittedName>
</protein>
<name>A0A3S2N1L5_ORYJA</name>